<evidence type="ECO:0000313" key="1">
    <source>
        <dbReference type="EMBL" id="XCH23021.1"/>
    </source>
</evidence>
<reference evidence="1" key="1">
    <citation type="submission" date="2024-06" db="EMBL/GenBank/DDBJ databases">
        <title>Sequencing and assembly of the genome of Dyadobacter sp. strain 676, a symbiont of Cyamopsis tetragonoloba.</title>
        <authorList>
            <person name="Guro P."/>
            <person name="Sazanova A."/>
            <person name="Kuznetsova I."/>
            <person name="Belimov A."/>
            <person name="Safronova V."/>
        </authorList>
    </citation>
    <scope>NUCLEOTIDE SEQUENCE</scope>
    <source>
        <strain evidence="1">676</strain>
    </source>
</reference>
<dbReference type="Gene3D" id="2.180.10.10">
    <property type="entry name" value="RHS repeat-associated core"/>
    <property type="match status" value="1"/>
</dbReference>
<organism evidence="1">
    <name type="scientific">Dyadobacter sp. 676</name>
    <dbReference type="NCBI Taxonomy" id="3088362"/>
    <lineage>
        <taxon>Bacteria</taxon>
        <taxon>Pseudomonadati</taxon>
        <taxon>Bacteroidota</taxon>
        <taxon>Cytophagia</taxon>
        <taxon>Cytophagales</taxon>
        <taxon>Spirosomataceae</taxon>
        <taxon>Dyadobacter</taxon>
    </lineage>
</organism>
<accession>A0AAU8FGG6</accession>
<name>A0AAU8FGG6_9BACT</name>
<dbReference type="EMBL" id="CP159289">
    <property type="protein sequence ID" value="XCH23021.1"/>
    <property type="molecule type" value="Genomic_DNA"/>
</dbReference>
<sequence length="242" mass="27331">MKRYILIFLLGLLYSCKKEADPEIPGGALYEVTAKGKLQKRLEYRNGRVSRVLAYSSCGTPYSIVEYGYNDGQITATRSGTRPLWSSWSGTPCDPDIALEYQNHTFQLDKQGRFSKVTGKYMTAVYEYSGQNATISIAYNDQNSSRISYVKFDGKGNVIEQSDADSGVFGIKRFEYDNNPNPMRGLNTYGLPDPFTCPNNVVRSLDSGGQVLWERKFTYNDAGWPLTCHEDNGSVYEYHYNP</sequence>
<gene>
    <name evidence="1" type="ORF">ABV298_22180</name>
</gene>
<evidence type="ECO:0008006" key="2">
    <source>
        <dbReference type="Google" id="ProtNLM"/>
    </source>
</evidence>
<proteinExistence type="predicted"/>
<dbReference type="PROSITE" id="PS51257">
    <property type="entry name" value="PROKAR_LIPOPROTEIN"/>
    <property type="match status" value="1"/>
</dbReference>
<dbReference type="RefSeq" id="WP_353718347.1">
    <property type="nucleotide sequence ID" value="NZ_CP159289.1"/>
</dbReference>
<protein>
    <recommendedName>
        <fullName evidence="2">RHS repeat protein</fullName>
    </recommendedName>
</protein>
<dbReference type="AlphaFoldDB" id="A0AAU8FGG6"/>